<sequence length="577" mass="63243">MHKAFPRKIILRAPNWIGDAVMCEPALRGLRSLFPAAELTMLARPTIAELFTAYSGLDRVLIYDDKVAHAGIAGKWSLAGSLRQHGFDLAILFQNAFEAAFIAWLAGIPRRYGYATDGRVLFLTEPVAVPHGDPPVHQVEYYWNMLKPLGLSGAVPLPTLHVSAAEDRMADASLASAGIDSSDLIIGVNPGSTYGRAKRWLPDRFADVARQLAERLEKEERAHVAVVLLGAKGEESLGKDIASRVDCRSIVLSGATSIRELMAVVKRCRLIITNDTGPMHIAAAFGVPIVAVFGPTDSRTTAPYRQERSVVREAVDCAPCFLRECPIDHRCMTRVSVGRVYDAAMEQIRADTRTGNKLPDEKLMSQELSTCQPANLSAVLDGYTIFLDRDGTLNTDPGYIKFPDQLELFPGVPEALAKLKRAGARLILVTNQSGVARGLLSRDDLAAVHAKLNRILDGAGASLEAIYFCPHHPDDGCDCRKPNPGMIDQAVRERRVDLDRAYLIGDHVRDIELAKRIGVRSVLVTTGVVRPQESERLKESGLAPDWTAPSMTEAADWLLCDAGRLPDRTNDRRAIHR</sequence>
<dbReference type="InterPro" id="IPR051199">
    <property type="entry name" value="LPS_LOS_Heptosyltrfase"/>
</dbReference>
<evidence type="ECO:0000313" key="9">
    <source>
        <dbReference type="EMBL" id="QPD03435.1"/>
    </source>
</evidence>
<dbReference type="GO" id="GO:0009244">
    <property type="term" value="P:lipopolysaccharide core region biosynthetic process"/>
    <property type="evidence" value="ECO:0007669"/>
    <property type="project" value="TreeGrafter"/>
</dbReference>
<dbReference type="InterPro" id="IPR036412">
    <property type="entry name" value="HAD-like_sf"/>
</dbReference>
<name>A0A7S8IYY8_9BACT</name>
<proteinExistence type="inferred from homology"/>
<dbReference type="EMBL" id="CP047423">
    <property type="protein sequence ID" value="QPD03435.1"/>
    <property type="molecule type" value="Genomic_DNA"/>
</dbReference>
<dbReference type="InterPro" id="IPR006543">
    <property type="entry name" value="Histidinol-phos"/>
</dbReference>
<dbReference type="GO" id="GO:0008713">
    <property type="term" value="F:ADP-heptose-lipopolysaccharide heptosyltransferase activity"/>
    <property type="evidence" value="ECO:0007669"/>
    <property type="project" value="UniProtKB-EC"/>
</dbReference>
<keyword evidence="5" id="KW-0378">Hydrolase</keyword>
<evidence type="ECO:0000313" key="10">
    <source>
        <dbReference type="Proteomes" id="UP000593737"/>
    </source>
</evidence>
<dbReference type="Pfam" id="PF01075">
    <property type="entry name" value="Glyco_transf_9"/>
    <property type="match status" value="1"/>
</dbReference>
<keyword evidence="1" id="KW-0963">Cytoplasm</keyword>
<dbReference type="SUPFAM" id="SSF56784">
    <property type="entry name" value="HAD-like"/>
    <property type="match status" value="1"/>
</dbReference>
<dbReference type="NCBIfam" id="TIGR01662">
    <property type="entry name" value="HAD-SF-IIIA"/>
    <property type="match status" value="1"/>
</dbReference>
<comment type="catalytic activity">
    <reaction evidence="8">
        <text>an L-alpha-D-Hep-(1-&gt;5)-[alpha-Kdo-(2-&gt;4)]-alpha-Kdo-(2-&gt;6)-lipid A + ADP-L-glycero-beta-D-manno-heptose = an L-alpha-D-Hep-(1-&gt;3)-L-alpha-D-Hep-(1-&gt;5)-[alpha-Kdo-(2-&gt;4)]-alpha-Kdo-(2-&gt;6)-lipid A + ADP + H(+)</text>
        <dbReference type="Rhea" id="RHEA:74071"/>
        <dbReference type="ChEBI" id="CHEBI:15378"/>
        <dbReference type="ChEBI" id="CHEBI:61506"/>
        <dbReference type="ChEBI" id="CHEBI:193068"/>
        <dbReference type="ChEBI" id="CHEBI:193069"/>
        <dbReference type="ChEBI" id="CHEBI:456216"/>
        <dbReference type="EC" id="2.4.99.24"/>
    </reaction>
</comment>
<dbReference type="InterPro" id="IPR006549">
    <property type="entry name" value="HAD-SF_hydro_IIIA"/>
</dbReference>
<dbReference type="NCBIfam" id="TIGR01656">
    <property type="entry name" value="Histidinol-ppas"/>
    <property type="match status" value="1"/>
</dbReference>
<evidence type="ECO:0000256" key="6">
    <source>
        <dbReference type="ARBA" id="ARBA00043995"/>
    </source>
</evidence>
<keyword evidence="2" id="KW-0328">Glycosyltransferase</keyword>
<evidence type="ECO:0000256" key="7">
    <source>
        <dbReference type="ARBA" id="ARBA00044042"/>
    </source>
</evidence>
<dbReference type="CDD" id="cd07503">
    <property type="entry name" value="HAD_HisB-N"/>
    <property type="match status" value="1"/>
</dbReference>
<dbReference type="Pfam" id="PF13242">
    <property type="entry name" value="Hydrolase_like"/>
    <property type="match status" value="1"/>
</dbReference>
<dbReference type="InterPro" id="IPR023214">
    <property type="entry name" value="HAD_sf"/>
</dbReference>
<keyword evidence="3" id="KW-0808">Transferase</keyword>
<dbReference type="KEGG" id="nkf:Nkreftii_001209"/>
<dbReference type="GO" id="GO:0016791">
    <property type="term" value="F:phosphatase activity"/>
    <property type="evidence" value="ECO:0007669"/>
    <property type="project" value="InterPro"/>
</dbReference>
<gene>
    <name evidence="9" type="ORF">Nkreftii_001209</name>
</gene>
<dbReference type="InterPro" id="IPR002201">
    <property type="entry name" value="Glyco_trans_9"/>
</dbReference>
<reference evidence="9 10" key="1">
    <citation type="journal article" date="2020" name="ISME J.">
        <title>Enrichment and physiological characterization of a novel comammox Nitrospira indicates ammonium inhibition of complete nitrification.</title>
        <authorList>
            <person name="Sakoula D."/>
            <person name="Koch H."/>
            <person name="Frank J."/>
            <person name="Jetten M.S.M."/>
            <person name="van Kessel M.A.H.J."/>
            <person name="Lucker S."/>
        </authorList>
    </citation>
    <scope>NUCLEOTIDE SEQUENCE [LARGE SCALE GENOMIC DNA]</scope>
    <source>
        <strain evidence="9">Comreactor17</strain>
    </source>
</reference>
<dbReference type="PANTHER" id="PTHR30160">
    <property type="entry name" value="TETRAACYLDISACCHARIDE 4'-KINASE-RELATED"/>
    <property type="match status" value="1"/>
</dbReference>
<dbReference type="AlphaFoldDB" id="A0A7S8IYY8"/>
<dbReference type="GO" id="GO:0046872">
    <property type="term" value="F:metal ion binding"/>
    <property type="evidence" value="ECO:0007669"/>
    <property type="project" value="UniProtKB-KW"/>
</dbReference>
<accession>A0A7S8IYY8</accession>
<evidence type="ECO:0000256" key="8">
    <source>
        <dbReference type="ARBA" id="ARBA00047503"/>
    </source>
</evidence>
<dbReference type="Gene3D" id="3.40.50.2000">
    <property type="entry name" value="Glycogen Phosphorylase B"/>
    <property type="match status" value="2"/>
</dbReference>
<dbReference type="Proteomes" id="UP000593737">
    <property type="component" value="Chromosome"/>
</dbReference>
<protein>
    <recommendedName>
        <fullName evidence="7">lipopolysaccharide heptosyltransferase II</fullName>
        <ecNumber evidence="7">2.4.99.24</ecNumber>
    </recommendedName>
</protein>
<keyword evidence="4" id="KW-0479">Metal-binding</keyword>
<dbReference type="EC" id="2.4.99.24" evidence="7"/>
<evidence type="ECO:0000256" key="2">
    <source>
        <dbReference type="ARBA" id="ARBA00022676"/>
    </source>
</evidence>
<dbReference type="PANTHER" id="PTHR30160:SF7">
    <property type="entry name" value="ADP-HEPTOSE--LPS HEPTOSYLTRANSFERASE 2"/>
    <property type="match status" value="1"/>
</dbReference>
<dbReference type="SUPFAM" id="SSF53756">
    <property type="entry name" value="UDP-Glycosyltransferase/glycogen phosphorylase"/>
    <property type="match status" value="1"/>
</dbReference>
<comment type="similarity">
    <text evidence="6">Belongs to the glycosyltransferase 9 family.</text>
</comment>
<dbReference type="InterPro" id="IPR011910">
    <property type="entry name" value="RfaF"/>
</dbReference>
<organism evidence="9 10">
    <name type="scientific">Candidatus Nitrospira kreftii</name>
    <dbReference type="NCBI Taxonomy" id="2652173"/>
    <lineage>
        <taxon>Bacteria</taxon>
        <taxon>Pseudomonadati</taxon>
        <taxon>Nitrospirota</taxon>
        <taxon>Nitrospiria</taxon>
        <taxon>Nitrospirales</taxon>
        <taxon>Nitrospiraceae</taxon>
        <taxon>Nitrospira</taxon>
    </lineage>
</organism>
<dbReference type="CDD" id="cd03789">
    <property type="entry name" value="GT9_LPS_heptosyltransferase"/>
    <property type="match status" value="1"/>
</dbReference>
<dbReference type="NCBIfam" id="TIGR02195">
    <property type="entry name" value="heptsyl_trn_II"/>
    <property type="match status" value="1"/>
</dbReference>
<evidence type="ECO:0000256" key="5">
    <source>
        <dbReference type="ARBA" id="ARBA00022801"/>
    </source>
</evidence>
<evidence type="ECO:0000256" key="3">
    <source>
        <dbReference type="ARBA" id="ARBA00022679"/>
    </source>
</evidence>
<evidence type="ECO:0000256" key="1">
    <source>
        <dbReference type="ARBA" id="ARBA00022490"/>
    </source>
</evidence>
<evidence type="ECO:0000256" key="4">
    <source>
        <dbReference type="ARBA" id="ARBA00022723"/>
    </source>
</evidence>
<dbReference type="GO" id="GO:0005829">
    <property type="term" value="C:cytosol"/>
    <property type="evidence" value="ECO:0007669"/>
    <property type="project" value="TreeGrafter"/>
</dbReference>
<dbReference type="Gene3D" id="3.40.50.1000">
    <property type="entry name" value="HAD superfamily/HAD-like"/>
    <property type="match status" value="1"/>
</dbReference>